<feature type="non-terminal residue" evidence="1">
    <location>
        <position position="1"/>
    </location>
</feature>
<reference evidence="1 2" key="1">
    <citation type="journal article" date="2017" name="Appl. Environ. Microbiol.">
        <title>Parallel evolution of two clades of a major Atlantic endemic Vibrio parahaemolyticus pathogen lineage by independent acquisition of related pathogenicity islands.</title>
        <authorList>
            <person name="Xu F."/>
            <person name="Gonzalez-Escalona N."/>
            <person name="Drees K.P."/>
            <person name="Sebra R.P."/>
            <person name="Cooper V.S."/>
            <person name="Jones S.H."/>
            <person name="Whistler C.A."/>
        </authorList>
    </citation>
    <scope>NUCLEOTIDE SEQUENCE [LARGE SCALE GENOMIC DNA]</scope>
    <source>
        <strain evidence="1 2">MAVP-3</strain>
    </source>
</reference>
<organism evidence="1 2">
    <name type="scientific">Vibrio parahaemolyticus</name>
    <dbReference type="NCBI Taxonomy" id="670"/>
    <lineage>
        <taxon>Bacteria</taxon>
        <taxon>Pseudomonadati</taxon>
        <taxon>Pseudomonadota</taxon>
        <taxon>Gammaproteobacteria</taxon>
        <taxon>Vibrionales</taxon>
        <taxon>Vibrionaceae</taxon>
        <taxon>Vibrio</taxon>
    </lineage>
</organism>
<dbReference type="AlphaFoldDB" id="A0A227J735"/>
<dbReference type="EMBL" id="NIXT01002355">
    <property type="protein sequence ID" value="OXE30297.1"/>
    <property type="molecule type" value="Genomic_DNA"/>
</dbReference>
<accession>A0A227J735</accession>
<comment type="caution">
    <text evidence="1">The sequence shown here is derived from an EMBL/GenBank/DDBJ whole genome shotgun (WGS) entry which is preliminary data.</text>
</comment>
<dbReference type="Proteomes" id="UP000214596">
    <property type="component" value="Unassembled WGS sequence"/>
</dbReference>
<evidence type="ECO:0008006" key="3">
    <source>
        <dbReference type="Google" id="ProtNLM"/>
    </source>
</evidence>
<name>A0A227J735_VIBPH</name>
<sequence>TKRLRGIWHAWHFQFALSLVFKVLCRNLCIACLHPLTRRYANRDIHESSKKRASRL</sequence>
<evidence type="ECO:0000313" key="2">
    <source>
        <dbReference type="Proteomes" id="UP000214596"/>
    </source>
</evidence>
<dbReference type="AntiFam" id="ANF00277">
    <property type="entry name" value="Spurious ORF (formerly Pfam entry PF11665)"/>
</dbReference>
<proteinExistence type="predicted"/>
<protein>
    <recommendedName>
        <fullName evidence="3">DUF3265 domain-containing protein</fullName>
    </recommendedName>
</protein>
<gene>
    <name evidence="1" type="ORF">CA163_24080</name>
</gene>
<evidence type="ECO:0000313" key="1">
    <source>
        <dbReference type="EMBL" id="OXE30297.1"/>
    </source>
</evidence>